<evidence type="ECO:0000313" key="2">
    <source>
        <dbReference type="Proteomes" id="UP001470230"/>
    </source>
</evidence>
<dbReference type="EMBL" id="JAPFFF010000016">
    <property type="protein sequence ID" value="KAK8864813.1"/>
    <property type="molecule type" value="Genomic_DNA"/>
</dbReference>
<dbReference type="InterPro" id="IPR022208">
    <property type="entry name" value="DUF3737"/>
</dbReference>
<keyword evidence="2" id="KW-1185">Reference proteome</keyword>
<proteinExistence type="predicted"/>
<organism evidence="1 2">
    <name type="scientific">Tritrichomonas musculus</name>
    <dbReference type="NCBI Taxonomy" id="1915356"/>
    <lineage>
        <taxon>Eukaryota</taxon>
        <taxon>Metamonada</taxon>
        <taxon>Parabasalia</taxon>
        <taxon>Tritrichomonadida</taxon>
        <taxon>Tritrichomonadidae</taxon>
        <taxon>Tritrichomonas</taxon>
    </lineage>
</organism>
<dbReference type="Pfam" id="PF12541">
    <property type="entry name" value="DUF3737"/>
    <property type="match status" value="1"/>
</dbReference>
<accession>A0ABR2IKL4</accession>
<name>A0ABR2IKL4_9EUKA</name>
<comment type="caution">
    <text evidence="1">The sequence shown here is derived from an EMBL/GenBank/DDBJ whole genome shotgun (WGS) entry which is preliminary data.</text>
</comment>
<dbReference type="Proteomes" id="UP001470230">
    <property type="component" value="Unassembled WGS sequence"/>
</dbReference>
<reference evidence="1 2" key="1">
    <citation type="submission" date="2024-04" db="EMBL/GenBank/DDBJ databases">
        <title>Tritrichomonas musculus Genome.</title>
        <authorList>
            <person name="Alves-Ferreira E."/>
            <person name="Grigg M."/>
            <person name="Lorenzi H."/>
            <person name="Galac M."/>
        </authorList>
    </citation>
    <scope>NUCLEOTIDE SEQUENCE [LARGE SCALE GENOMIC DNA]</scope>
    <source>
        <strain evidence="1 2">EAF2021</strain>
    </source>
</reference>
<sequence length="62" mass="7124">MDESCDLCFEYSTLDVEIHSTIRSIKNPTSGSIKVNDCNEIIIDKNVREPNKCLINFWNDTT</sequence>
<evidence type="ECO:0000313" key="1">
    <source>
        <dbReference type="EMBL" id="KAK8864813.1"/>
    </source>
</evidence>
<gene>
    <name evidence="1" type="ORF">M9Y10_010338</name>
</gene>
<protein>
    <submittedName>
        <fullName evidence="1">Uncharacterized protein</fullName>
    </submittedName>
</protein>